<name>A0A2P1JML7_9ASPA</name>
<feature type="domain" description="WRKY" evidence="7">
    <location>
        <begin position="120"/>
        <end position="183"/>
    </location>
</feature>
<dbReference type="Pfam" id="PF03106">
    <property type="entry name" value="WRKY"/>
    <property type="match status" value="1"/>
</dbReference>
<sequence>MGSQEEESFPPPSWKDAAMKELAQGRDFVSKLSALLQIGSPESGRSEKTTAELLIKEIMGTMNKAMAALESGGTMEVNRVADPSSCVDSSKEGAGGKSKVQSTRKAGYRRRGCPYSWTRLTSKTIDDGHTWRKYGQKEIFSAKYPRSYFRCTHKFDQGCKASKQVQRSEDDPSSFVITYFGEHTCVDARKATIPPSREPCIISFESSNGDNVKQETPSSFPSLNQEGEEEVLSNLTSADSASDYFVSHDAEFTKPAQEEPAAVIGQEHNGLPSAPYSSFINYGMELLDYDDIFNFDHTDLFQG</sequence>
<evidence type="ECO:0000256" key="2">
    <source>
        <dbReference type="ARBA" id="ARBA00023015"/>
    </source>
</evidence>
<dbReference type="EMBL" id="KY640218">
    <property type="protein sequence ID" value="AVO00690.1"/>
    <property type="molecule type" value="mRNA"/>
</dbReference>
<keyword evidence="3" id="KW-0238">DNA-binding</keyword>
<dbReference type="GO" id="GO:0005634">
    <property type="term" value="C:nucleus"/>
    <property type="evidence" value="ECO:0007669"/>
    <property type="project" value="UniProtKB-SubCell"/>
</dbReference>
<reference evidence="8" key="1">
    <citation type="journal article" date="2015" name="PLoS ONE">
        <title>Transcriptome Characterization of Cymbidium sinense 'Dharma' Using 454 Pyrosequencing and Its Application in the Identification of Genes Associated with Leaf Color Variation.</title>
        <authorList>
            <person name="Zhu G."/>
            <person name="Yang F."/>
            <person name="Shi S."/>
            <person name="Li D."/>
            <person name="Wang Z."/>
            <person name="Liu H."/>
            <person name="Huang D."/>
            <person name="Wang C."/>
        </authorList>
    </citation>
    <scope>NUCLEOTIDE SEQUENCE</scope>
</reference>
<evidence type="ECO:0000256" key="6">
    <source>
        <dbReference type="SAM" id="MobiDB-lite"/>
    </source>
</evidence>
<feature type="region of interest" description="Disordered" evidence="6">
    <location>
        <begin position="83"/>
        <end position="105"/>
    </location>
</feature>
<comment type="subcellular location">
    <subcellularLocation>
        <location evidence="1">Nucleus</location>
    </subcellularLocation>
</comment>
<evidence type="ECO:0000256" key="1">
    <source>
        <dbReference type="ARBA" id="ARBA00004123"/>
    </source>
</evidence>
<dbReference type="GO" id="GO:0000976">
    <property type="term" value="F:transcription cis-regulatory region binding"/>
    <property type="evidence" value="ECO:0007669"/>
    <property type="project" value="TreeGrafter"/>
</dbReference>
<evidence type="ECO:0000256" key="5">
    <source>
        <dbReference type="ARBA" id="ARBA00023242"/>
    </source>
</evidence>
<keyword evidence="2" id="KW-0805">Transcription regulation</keyword>
<keyword evidence="5" id="KW-0539">Nucleus</keyword>
<evidence type="ECO:0000256" key="3">
    <source>
        <dbReference type="ARBA" id="ARBA00023125"/>
    </source>
</evidence>
<keyword evidence="4" id="KW-0804">Transcription</keyword>
<dbReference type="InterPro" id="IPR036576">
    <property type="entry name" value="WRKY_dom_sf"/>
</dbReference>
<reference evidence="8" key="2">
    <citation type="submission" date="2017-02" db="EMBL/GenBank/DDBJ databases">
        <authorList>
            <person name="Peterson S.W."/>
        </authorList>
    </citation>
    <scope>NUCLEOTIDE SEQUENCE</scope>
</reference>
<dbReference type="SUPFAM" id="SSF118290">
    <property type="entry name" value="WRKY DNA-binding domain"/>
    <property type="match status" value="1"/>
</dbReference>
<dbReference type="PROSITE" id="PS50811">
    <property type="entry name" value="WRKY"/>
    <property type="match status" value="1"/>
</dbReference>
<proteinExistence type="evidence at transcript level"/>
<protein>
    <submittedName>
        <fullName evidence="8">WRKY transcription factor 29-like</fullName>
    </submittedName>
</protein>
<dbReference type="InterPro" id="IPR003657">
    <property type="entry name" value="WRKY_dom"/>
</dbReference>
<dbReference type="AlphaFoldDB" id="A0A2P1JML7"/>
<evidence type="ECO:0000313" key="8">
    <source>
        <dbReference type="EMBL" id="AVO00690.1"/>
    </source>
</evidence>
<accession>A0A2P1JML7</accession>
<evidence type="ECO:0000256" key="4">
    <source>
        <dbReference type="ARBA" id="ARBA00023163"/>
    </source>
</evidence>
<dbReference type="PANTHER" id="PTHR32096:SF146">
    <property type="entry name" value="WRKY TRANSCRIPTION FACTOR 19-RELATED"/>
    <property type="match status" value="1"/>
</dbReference>
<dbReference type="InterPro" id="IPR044810">
    <property type="entry name" value="WRKY_plant"/>
</dbReference>
<dbReference type="Gene3D" id="2.20.25.80">
    <property type="entry name" value="WRKY domain"/>
    <property type="match status" value="1"/>
</dbReference>
<evidence type="ECO:0000259" key="7">
    <source>
        <dbReference type="PROSITE" id="PS50811"/>
    </source>
</evidence>
<dbReference type="SMART" id="SM00774">
    <property type="entry name" value="WRKY"/>
    <property type="match status" value="1"/>
</dbReference>
<dbReference type="PANTHER" id="PTHR32096">
    <property type="entry name" value="WRKY TRANSCRIPTION FACTOR 30-RELATED-RELATED"/>
    <property type="match status" value="1"/>
</dbReference>
<dbReference type="GO" id="GO:0003700">
    <property type="term" value="F:DNA-binding transcription factor activity"/>
    <property type="evidence" value="ECO:0007669"/>
    <property type="project" value="InterPro"/>
</dbReference>
<organism evidence="8">
    <name type="scientific">Cymbidium sinense</name>
    <dbReference type="NCBI Taxonomy" id="112615"/>
    <lineage>
        <taxon>Eukaryota</taxon>
        <taxon>Viridiplantae</taxon>
        <taxon>Streptophyta</taxon>
        <taxon>Embryophyta</taxon>
        <taxon>Tracheophyta</taxon>
        <taxon>Spermatophyta</taxon>
        <taxon>Magnoliopsida</taxon>
        <taxon>Liliopsida</taxon>
        <taxon>Asparagales</taxon>
        <taxon>Orchidaceae</taxon>
        <taxon>Epidendroideae</taxon>
        <taxon>Cymbidieae</taxon>
        <taxon>Cymbidiinae</taxon>
        <taxon>Cymbidium</taxon>
    </lineage>
</organism>